<dbReference type="InterPro" id="IPR023198">
    <property type="entry name" value="PGP-like_dom2"/>
</dbReference>
<dbReference type="InterPro" id="IPR036412">
    <property type="entry name" value="HAD-like_sf"/>
</dbReference>
<dbReference type="Gene3D" id="1.10.150.240">
    <property type="entry name" value="Putative phosphatase, domain 2"/>
    <property type="match status" value="1"/>
</dbReference>
<dbReference type="SUPFAM" id="SSF56784">
    <property type="entry name" value="HAD-like"/>
    <property type="match status" value="1"/>
</dbReference>
<evidence type="ECO:0000313" key="2">
    <source>
        <dbReference type="Proteomes" id="UP000321301"/>
    </source>
</evidence>
<accession>A0A512CF06</accession>
<dbReference type="AlphaFoldDB" id="A0A512CF06"/>
<name>A0A512CF06_9BACT</name>
<proteinExistence type="predicted"/>
<comment type="caution">
    <text evidence="1">The sequence shown here is derived from an EMBL/GenBank/DDBJ whole genome shotgun (WGS) entry which is preliminary data.</text>
</comment>
<protein>
    <submittedName>
        <fullName evidence="1">Uncharacterized protein</fullName>
    </submittedName>
</protein>
<sequence length="113" mass="12846">MDGVLVDSEGYWKQAEFEVFTSLGVKVTEDQANLTKSMTTFEVTQFWHEKSLWENVDLEVVEQLVVSRVIALIETEDCLIKGVKSFIEKLKAKEYKIGLATNSPKKNNPCCVK</sequence>
<reference evidence="1 2" key="1">
    <citation type="submission" date="2019-07" db="EMBL/GenBank/DDBJ databases">
        <title>Whole genome shotgun sequence of Cyclobacterium qasimii NBRC 106168.</title>
        <authorList>
            <person name="Hosoyama A."/>
            <person name="Uohara A."/>
            <person name="Ohji S."/>
            <person name="Ichikawa N."/>
        </authorList>
    </citation>
    <scope>NUCLEOTIDE SEQUENCE [LARGE SCALE GENOMIC DNA]</scope>
    <source>
        <strain evidence="1 2">NBRC 106168</strain>
    </source>
</reference>
<gene>
    <name evidence="1" type="ORF">CQA01_33450</name>
</gene>
<organism evidence="1 2">
    <name type="scientific">Cyclobacterium qasimii</name>
    <dbReference type="NCBI Taxonomy" id="1350429"/>
    <lineage>
        <taxon>Bacteria</taxon>
        <taxon>Pseudomonadati</taxon>
        <taxon>Bacteroidota</taxon>
        <taxon>Cytophagia</taxon>
        <taxon>Cytophagales</taxon>
        <taxon>Cyclobacteriaceae</taxon>
        <taxon>Cyclobacterium</taxon>
    </lineage>
</organism>
<dbReference type="Proteomes" id="UP000321301">
    <property type="component" value="Unassembled WGS sequence"/>
</dbReference>
<dbReference type="EMBL" id="BJYV01000017">
    <property type="protein sequence ID" value="GEO22811.1"/>
    <property type="molecule type" value="Genomic_DNA"/>
</dbReference>
<dbReference type="Pfam" id="PF00702">
    <property type="entry name" value="Hydrolase"/>
    <property type="match status" value="1"/>
</dbReference>
<keyword evidence="2" id="KW-1185">Reference proteome</keyword>
<evidence type="ECO:0000313" key="1">
    <source>
        <dbReference type="EMBL" id="GEO22811.1"/>
    </source>
</evidence>